<gene>
    <name evidence="1" type="ORF">Patl1_05145</name>
</gene>
<evidence type="ECO:0000313" key="1">
    <source>
        <dbReference type="EMBL" id="KAJ0101393.1"/>
    </source>
</evidence>
<keyword evidence="2" id="KW-1185">Reference proteome</keyword>
<dbReference type="Proteomes" id="UP001164250">
    <property type="component" value="Chromosome 3"/>
</dbReference>
<comment type="caution">
    <text evidence="1">The sequence shown here is derived from an EMBL/GenBank/DDBJ whole genome shotgun (WGS) entry which is preliminary data.</text>
</comment>
<name>A0ACC1BQC9_9ROSI</name>
<proteinExistence type="predicted"/>
<sequence length="89" mass="10309">MPSTTTYLINRIPTLVLGHQSPYLLLFQTKLDYILQKTFGCACFPLLRPYSAHKLSYRSKKCIFIGYATNKKATNVWIFKLVIFISLDM</sequence>
<protein>
    <submittedName>
        <fullName evidence="1">Uncharacterized protein</fullName>
    </submittedName>
</protein>
<accession>A0ACC1BQC9</accession>
<evidence type="ECO:0000313" key="2">
    <source>
        <dbReference type="Proteomes" id="UP001164250"/>
    </source>
</evidence>
<dbReference type="EMBL" id="CM047899">
    <property type="protein sequence ID" value="KAJ0101393.1"/>
    <property type="molecule type" value="Genomic_DNA"/>
</dbReference>
<organism evidence="1 2">
    <name type="scientific">Pistacia atlantica</name>
    <dbReference type="NCBI Taxonomy" id="434234"/>
    <lineage>
        <taxon>Eukaryota</taxon>
        <taxon>Viridiplantae</taxon>
        <taxon>Streptophyta</taxon>
        <taxon>Embryophyta</taxon>
        <taxon>Tracheophyta</taxon>
        <taxon>Spermatophyta</taxon>
        <taxon>Magnoliopsida</taxon>
        <taxon>eudicotyledons</taxon>
        <taxon>Gunneridae</taxon>
        <taxon>Pentapetalae</taxon>
        <taxon>rosids</taxon>
        <taxon>malvids</taxon>
        <taxon>Sapindales</taxon>
        <taxon>Anacardiaceae</taxon>
        <taxon>Pistacia</taxon>
    </lineage>
</organism>
<reference evidence="2" key="1">
    <citation type="journal article" date="2023" name="G3 (Bethesda)">
        <title>Genome assembly and association tests identify interacting loci associated with vigor, precocity, and sex in interspecific pistachio rootstocks.</title>
        <authorList>
            <person name="Palmer W."/>
            <person name="Jacygrad E."/>
            <person name="Sagayaradj S."/>
            <person name="Cavanaugh K."/>
            <person name="Han R."/>
            <person name="Bertier L."/>
            <person name="Beede B."/>
            <person name="Kafkas S."/>
            <person name="Golino D."/>
            <person name="Preece J."/>
            <person name="Michelmore R."/>
        </authorList>
    </citation>
    <scope>NUCLEOTIDE SEQUENCE [LARGE SCALE GENOMIC DNA]</scope>
</reference>